<dbReference type="RefSeq" id="XP_067752944.1">
    <property type="nucleotide sequence ID" value="XM_067896787.1"/>
</dbReference>
<keyword evidence="1" id="KW-0175">Coiled coil</keyword>
<dbReference type="EMBL" id="JAFJZO010000036">
    <property type="protein sequence ID" value="KAG5490616.1"/>
    <property type="molecule type" value="Genomic_DNA"/>
</dbReference>
<dbReference type="SUPFAM" id="SSF58038">
    <property type="entry name" value="SNARE fusion complex"/>
    <property type="match status" value="1"/>
</dbReference>
<dbReference type="InterPro" id="IPR000727">
    <property type="entry name" value="T_SNARE_dom"/>
</dbReference>
<dbReference type="GeneID" id="94286864"/>
<feature type="region of interest" description="Disordered" evidence="2">
    <location>
        <begin position="223"/>
        <end position="265"/>
    </location>
</feature>
<name>A0A836I5F5_9TRYP</name>
<evidence type="ECO:0000259" key="3">
    <source>
        <dbReference type="PROSITE" id="PS50192"/>
    </source>
</evidence>
<accession>A0A836I5F5</accession>
<evidence type="ECO:0000256" key="1">
    <source>
        <dbReference type="SAM" id="Coils"/>
    </source>
</evidence>
<sequence length="470" mass="50089">MDISAQLWSLVDQARSSSSSARMETLSTGRKRTAEELQATQSLLTTSQALVNAATMAMVRATGHISTVMAALDAVTPTSMGHLQNSLLLSDAELLSVSSSLRAFMDTLEKATLLTATRRRCGRSSSASPTTTGASHALDSFSTDTSDGSGHKGQTGLVAHLRQTVSTLETHIAAKRLHVALAKEELALYKRELFVYGHCGVLSCSEEVSTQLAACVDTVRKAAASRDERNAKTGEYDGADKRSAEADAQRGGHHLSSKPQATKSGFGSTFRVVDTIIQQTAKSVKTAGSHADSALQVALTGGHAVRQLLHAGTISVHGTLMLDSGARSGRDHNHAEQIAETSMLAGGVGEPSLPTLQPYELTSEEKASLEEQNAALLQAQHEASAQDAKAVEASVRELSQLTSLMNEQVMQQSEKFSLLIKNTELAHSHVKKAVGEVQKPLSTFWNPTRQLIALLWACTAIVLTANWLSR</sequence>
<feature type="domain" description="T-SNARE coiled-coil homology" evidence="3">
    <location>
        <begin position="378"/>
        <end position="440"/>
    </location>
</feature>
<feature type="compositionally biased region" description="Low complexity" evidence="2">
    <location>
        <begin position="124"/>
        <end position="148"/>
    </location>
</feature>
<evidence type="ECO:0000313" key="5">
    <source>
        <dbReference type="Proteomes" id="UP000674318"/>
    </source>
</evidence>
<gene>
    <name evidence="4" type="ORF">JKF63_00737</name>
</gene>
<dbReference type="KEGG" id="phet:94286864"/>
<feature type="region of interest" description="Disordered" evidence="2">
    <location>
        <begin position="119"/>
        <end position="154"/>
    </location>
</feature>
<dbReference type="AlphaFoldDB" id="A0A836I5F5"/>
<proteinExistence type="predicted"/>
<organism evidence="4 5">
    <name type="scientific">Porcisia hertigi</name>
    <dbReference type="NCBI Taxonomy" id="2761500"/>
    <lineage>
        <taxon>Eukaryota</taxon>
        <taxon>Discoba</taxon>
        <taxon>Euglenozoa</taxon>
        <taxon>Kinetoplastea</taxon>
        <taxon>Metakinetoplastina</taxon>
        <taxon>Trypanosomatida</taxon>
        <taxon>Trypanosomatidae</taxon>
        <taxon>Leishmaniinae</taxon>
        <taxon>Porcisia</taxon>
    </lineage>
</organism>
<comment type="caution">
    <text evidence="4">The sequence shown here is derived from an EMBL/GenBank/DDBJ whole genome shotgun (WGS) entry which is preliminary data.</text>
</comment>
<protein>
    <recommendedName>
        <fullName evidence="3">t-SNARE coiled-coil homology domain-containing protein</fullName>
    </recommendedName>
</protein>
<dbReference type="Proteomes" id="UP000674318">
    <property type="component" value="Unassembled WGS sequence"/>
</dbReference>
<dbReference type="OrthoDB" id="272900at2759"/>
<evidence type="ECO:0000256" key="2">
    <source>
        <dbReference type="SAM" id="MobiDB-lite"/>
    </source>
</evidence>
<feature type="compositionally biased region" description="Basic and acidic residues" evidence="2">
    <location>
        <begin position="223"/>
        <end position="250"/>
    </location>
</feature>
<dbReference type="PROSITE" id="PS50192">
    <property type="entry name" value="T_SNARE"/>
    <property type="match status" value="1"/>
</dbReference>
<keyword evidence="5" id="KW-1185">Reference proteome</keyword>
<reference evidence="4 5" key="1">
    <citation type="submission" date="2021-02" db="EMBL/GenBank/DDBJ databases">
        <title>Porcisia hertigi Genome sequencing and assembly.</title>
        <authorList>
            <person name="Almutairi H."/>
            <person name="Gatherer D."/>
        </authorList>
    </citation>
    <scope>NUCLEOTIDE SEQUENCE [LARGE SCALE GENOMIC DNA]</scope>
    <source>
        <strain evidence="4 5">C119</strain>
    </source>
</reference>
<feature type="coiled-coil region" evidence="1">
    <location>
        <begin position="359"/>
        <end position="386"/>
    </location>
</feature>
<dbReference type="Gene3D" id="1.20.5.110">
    <property type="match status" value="1"/>
</dbReference>
<evidence type="ECO:0000313" key="4">
    <source>
        <dbReference type="EMBL" id="KAG5490616.1"/>
    </source>
</evidence>